<protein>
    <submittedName>
        <fullName evidence="1">Uncharacterized protein</fullName>
    </submittedName>
</protein>
<dbReference type="AlphaFoldDB" id="A0A4C2A803"/>
<gene>
    <name evidence="1" type="ORF">EVAR_101189_1</name>
</gene>
<proteinExistence type="predicted"/>
<dbReference type="EMBL" id="BGZK01002835">
    <property type="protein sequence ID" value="GBP96786.1"/>
    <property type="molecule type" value="Genomic_DNA"/>
</dbReference>
<accession>A0A4C2A803</accession>
<sequence>MAQIYKSLKVLPPEPDKYQEDAKQSPLLWRESRCHCLFAAVARHQQSRIRYPTAKKTDGSNKGPSLALKGVLFSQHCEA</sequence>
<reference evidence="1 2" key="1">
    <citation type="journal article" date="2019" name="Commun. Biol.">
        <title>The bagworm genome reveals a unique fibroin gene that provides high tensile strength.</title>
        <authorList>
            <person name="Kono N."/>
            <person name="Nakamura H."/>
            <person name="Ohtoshi R."/>
            <person name="Tomita M."/>
            <person name="Numata K."/>
            <person name="Arakawa K."/>
        </authorList>
    </citation>
    <scope>NUCLEOTIDE SEQUENCE [LARGE SCALE GENOMIC DNA]</scope>
</reference>
<evidence type="ECO:0000313" key="2">
    <source>
        <dbReference type="Proteomes" id="UP000299102"/>
    </source>
</evidence>
<name>A0A4C2A803_EUMVA</name>
<evidence type="ECO:0000313" key="1">
    <source>
        <dbReference type="EMBL" id="GBP96786.1"/>
    </source>
</evidence>
<organism evidence="1 2">
    <name type="scientific">Eumeta variegata</name>
    <name type="common">Bagworm moth</name>
    <name type="synonym">Eumeta japonica</name>
    <dbReference type="NCBI Taxonomy" id="151549"/>
    <lineage>
        <taxon>Eukaryota</taxon>
        <taxon>Metazoa</taxon>
        <taxon>Ecdysozoa</taxon>
        <taxon>Arthropoda</taxon>
        <taxon>Hexapoda</taxon>
        <taxon>Insecta</taxon>
        <taxon>Pterygota</taxon>
        <taxon>Neoptera</taxon>
        <taxon>Endopterygota</taxon>
        <taxon>Lepidoptera</taxon>
        <taxon>Glossata</taxon>
        <taxon>Ditrysia</taxon>
        <taxon>Tineoidea</taxon>
        <taxon>Psychidae</taxon>
        <taxon>Oiketicinae</taxon>
        <taxon>Eumeta</taxon>
    </lineage>
</organism>
<keyword evidence="2" id="KW-1185">Reference proteome</keyword>
<comment type="caution">
    <text evidence="1">The sequence shown here is derived from an EMBL/GenBank/DDBJ whole genome shotgun (WGS) entry which is preliminary data.</text>
</comment>
<dbReference type="Proteomes" id="UP000299102">
    <property type="component" value="Unassembled WGS sequence"/>
</dbReference>